<name>A0A1F6C498_HANXR</name>
<comment type="caution">
    <text evidence="1">The sequence shown here is derived from an EMBL/GenBank/DDBJ whole genome shotgun (WGS) entry which is preliminary data.</text>
</comment>
<gene>
    <name evidence="1" type="ORF">A3F84_08185</name>
</gene>
<reference evidence="1 2" key="1">
    <citation type="journal article" date="2016" name="Nat. Commun.">
        <title>Thousands of microbial genomes shed light on interconnected biogeochemical processes in an aquifer system.</title>
        <authorList>
            <person name="Anantharaman K."/>
            <person name="Brown C.T."/>
            <person name="Hug L.A."/>
            <person name="Sharon I."/>
            <person name="Castelle C.J."/>
            <person name="Probst A.J."/>
            <person name="Thomas B.C."/>
            <person name="Singh A."/>
            <person name="Wilkins M.J."/>
            <person name="Karaoz U."/>
            <person name="Brodie E.L."/>
            <person name="Williams K.H."/>
            <person name="Hubbard S.S."/>
            <person name="Banfield J.F."/>
        </authorList>
    </citation>
    <scope>NUCLEOTIDE SEQUENCE [LARGE SCALE GENOMIC DNA]</scope>
    <source>
        <strain evidence="2">RIFCSPLOWO2_12_FULL_64_10</strain>
    </source>
</reference>
<accession>A0A1F6C498</accession>
<dbReference type="Proteomes" id="UP000178606">
    <property type="component" value="Unassembled WGS sequence"/>
</dbReference>
<proteinExistence type="predicted"/>
<dbReference type="AlphaFoldDB" id="A0A1F6C498"/>
<evidence type="ECO:0000313" key="2">
    <source>
        <dbReference type="Proteomes" id="UP000178606"/>
    </source>
</evidence>
<dbReference type="EMBL" id="MFKF01000419">
    <property type="protein sequence ID" value="OGG44010.1"/>
    <property type="molecule type" value="Genomic_DNA"/>
</dbReference>
<protein>
    <submittedName>
        <fullName evidence="1">Uncharacterized protein</fullName>
    </submittedName>
</protein>
<organism evidence="1 2">
    <name type="scientific">Handelsmanbacteria sp. (strain RIFCSPLOWO2_12_FULL_64_10)</name>
    <dbReference type="NCBI Taxonomy" id="1817868"/>
    <lineage>
        <taxon>Bacteria</taxon>
        <taxon>Candidatus Handelsmaniibacteriota</taxon>
    </lineage>
</organism>
<evidence type="ECO:0000313" key="1">
    <source>
        <dbReference type="EMBL" id="OGG44010.1"/>
    </source>
</evidence>
<sequence>MSHHSRVFLTIFCTLILIPLAFAGAADLSPEIQTLLNSPDITYSGVYDFACRPAVLDSLLRHPILLGRLWAAYGFAPAYRVRPQGDGLHVEDPTGIVGEVRLAQQAGNRWVYLGEGRLNHRLVPAFGGKMALVITTTPKGAGVSARVGVFLRTESRTLGLLTWTLSPLVRGRIENRATFNARDLGVILKEVSDAPQQTASRLPEEDAKALTRLLNSTRGTGRAGPGGP</sequence>